<accession>A0ACC0HF44</accession>
<dbReference type="Proteomes" id="UP001060215">
    <property type="component" value="Chromosome 5"/>
</dbReference>
<evidence type="ECO:0000313" key="2">
    <source>
        <dbReference type="Proteomes" id="UP001060215"/>
    </source>
</evidence>
<name>A0ACC0HF44_9ERIC</name>
<dbReference type="EMBL" id="CM045762">
    <property type="protein sequence ID" value="KAI8011890.1"/>
    <property type="molecule type" value="Genomic_DNA"/>
</dbReference>
<evidence type="ECO:0000313" key="1">
    <source>
        <dbReference type="EMBL" id="KAI8011890.1"/>
    </source>
</evidence>
<comment type="caution">
    <text evidence="1">The sequence shown here is derived from an EMBL/GenBank/DDBJ whole genome shotgun (WGS) entry which is preliminary data.</text>
</comment>
<reference evidence="1 2" key="1">
    <citation type="journal article" date="2022" name="Plant J.">
        <title>Chromosome-level genome of Camellia lanceoleosa provides a valuable resource for understanding genome evolution and self-incompatibility.</title>
        <authorList>
            <person name="Gong W."/>
            <person name="Xiao S."/>
            <person name="Wang L."/>
            <person name="Liao Z."/>
            <person name="Chang Y."/>
            <person name="Mo W."/>
            <person name="Hu G."/>
            <person name="Li W."/>
            <person name="Zhao G."/>
            <person name="Zhu H."/>
            <person name="Hu X."/>
            <person name="Ji K."/>
            <person name="Xiang X."/>
            <person name="Song Q."/>
            <person name="Yuan D."/>
            <person name="Jin S."/>
            <person name="Zhang L."/>
        </authorList>
    </citation>
    <scope>NUCLEOTIDE SEQUENCE [LARGE SCALE GENOMIC DNA]</scope>
    <source>
        <strain evidence="1">SQ_2022a</strain>
    </source>
</reference>
<organism evidence="1 2">
    <name type="scientific">Camellia lanceoleosa</name>
    <dbReference type="NCBI Taxonomy" id="1840588"/>
    <lineage>
        <taxon>Eukaryota</taxon>
        <taxon>Viridiplantae</taxon>
        <taxon>Streptophyta</taxon>
        <taxon>Embryophyta</taxon>
        <taxon>Tracheophyta</taxon>
        <taxon>Spermatophyta</taxon>
        <taxon>Magnoliopsida</taxon>
        <taxon>eudicotyledons</taxon>
        <taxon>Gunneridae</taxon>
        <taxon>Pentapetalae</taxon>
        <taxon>asterids</taxon>
        <taxon>Ericales</taxon>
        <taxon>Theaceae</taxon>
        <taxon>Camellia</taxon>
    </lineage>
</organism>
<keyword evidence="2" id="KW-1185">Reference proteome</keyword>
<gene>
    <name evidence="1" type="ORF">LOK49_LG06G01734</name>
</gene>
<sequence length="254" mass="28391">MEQYFEEALAQNDSIEENQASIGNWKSVSASGDGCENNISGGFDCNICLDFVQDPVVTLCGHLYCWPCIYKWIHFQHGNPDQQQPQCPVCKVEISRRTLVPLYGRGQTAKSSKEKAPHLGVVVPRRPPSPACGVHTLITTAANTTSSPSQQLHHHHSYPQQSLPYHPHSAMPMVNLSGTMTINAVHPIVAMLKEMVFARIFRNSETTLYSYPNSYHLAGSNSPRVRRHMMQADESLSRVCFFLCCCIVLCLLLF</sequence>
<proteinExistence type="predicted"/>
<protein>
    <submittedName>
        <fullName evidence="1">E3 ubiquitin-protein ligase RMA1H1</fullName>
    </submittedName>
</protein>